<evidence type="ECO:0000256" key="7">
    <source>
        <dbReference type="ARBA" id="ARBA00022801"/>
    </source>
</evidence>
<evidence type="ECO:0000256" key="16">
    <source>
        <dbReference type="ARBA" id="ARBA00093232"/>
    </source>
</evidence>
<evidence type="ECO:0000256" key="17">
    <source>
        <dbReference type="RuleBase" id="RU361199"/>
    </source>
</evidence>
<comment type="subcellular location">
    <subcellularLocation>
        <location evidence="1">Golgi apparatus membrane</location>
        <topology evidence="1">Single-pass type II membrane protein</topology>
    </subcellularLocation>
</comment>
<accession>A0AAV8WCS4</accession>
<evidence type="ECO:0000256" key="12">
    <source>
        <dbReference type="ARBA" id="ARBA00023136"/>
    </source>
</evidence>
<keyword evidence="5" id="KW-0812">Transmembrane</keyword>
<dbReference type="InterPro" id="IPR011013">
    <property type="entry name" value="Gal_mutarotase_sf_dom"/>
</dbReference>
<dbReference type="FunFam" id="3.20.110.10:FF:000016">
    <property type="entry name" value="Alpha-mannosidase"/>
    <property type="match status" value="1"/>
</dbReference>
<dbReference type="GO" id="GO:0000139">
    <property type="term" value="C:Golgi membrane"/>
    <property type="evidence" value="ECO:0007669"/>
    <property type="project" value="UniProtKB-SubCell"/>
</dbReference>
<keyword evidence="11" id="KW-0333">Golgi apparatus</keyword>
<keyword evidence="14 17" id="KW-0326">Glycosidase</keyword>
<dbReference type="Gene3D" id="2.70.98.30">
    <property type="entry name" value="Golgi alpha-mannosidase II, domain 4"/>
    <property type="match status" value="1"/>
</dbReference>
<dbReference type="Pfam" id="PF07748">
    <property type="entry name" value="Glyco_hydro_38C"/>
    <property type="match status" value="1"/>
</dbReference>
<dbReference type="InterPro" id="IPR000602">
    <property type="entry name" value="Glyco_hydro_38_N"/>
</dbReference>
<comment type="cofactor">
    <cofactor evidence="17">
        <name>Zn(2+)</name>
        <dbReference type="ChEBI" id="CHEBI:29105"/>
    </cofactor>
    <text evidence="17">Binds 1 zinc ion per subunit.</text>
</comment>
<dbReference type="Pfam" id="PF01074">
    <property type="entry name" value="Glyco_hydro_38N"/>
    <property type="match status" value="1"/>
</dbReference>
<evidence type="ECO:0000313" key="19">
    <source>
        <dbReference type="EMBL" id="KAJ8924108.1"/>
    </source>
</evidence>
<dbReference type="InterPro" id="IPR015341">
    <property type="entry name" value="Glyco_hydro_38_cen"/>
</dbReference>
<dbReference type="Gene3D" id="2.60.40.1180">
    <property type="entry name" value="Golgi alpha-mannosidase II"/>
    <property type="match status" value="1"/>
</dbReference>
<dbReference type="InterPro" id="IPR037094">
    <property type="entry name" value="Glyco_hydro_38_cen_sf"/>
</dbReference>
<comment type="subunit">
    <text evidence="4">Homodimer; disulfide-linked.</text>
</comment>
<keyword evidence="9" id="KW-0735">Signal-anchor</keyword>
<dbReference type="FunFam" id="1.20.1270.50:FF:000001">
    <property type="entry name" value="Alpha-mannosidase"/>
    <property type="match status" value="1"/>
</dbReference>
<dbReference type="AlphaFoldDB" id="A0AAV8WCS4"/>
<dbReference type="Gene3D" id="2.60.40.1360">
    <property type="match status" value="1"/>
</dbReference>
<keyword evidence="7 17" id="KW-0378">Hydrolase</keyword>
<comment type="pathway">
    <text evidence="2">Protein modification; protein glycosylation.</text>
</comment>
<evidence type="ECO:0000256" key="3">
    <source>
        <dbReference type="ARBA" id="ARBA00009792"/>
    </source>
</evidence>
<sequence>MFTHMMPFYSYDIPHTCGPDPKICCQFDFKRLPHHGLHCPWKIPPQVITDKNVAERAELLLDQYRKKSKLYKTNVVLAPLGDDFRYDHPTEWDVQYENYQKLFDYMNANLNLNVKAQFGTLSDYFAALHRELKTSEFPVLSGDFFTYSDRDDHYWSGYYTSRPFYKRMDRVLLSYVRAAETIHTLAHLSKKPGSSWIVDKEDGLEKLITSARLSFSLFQHHDGITGTARDHVVVDYGKKMLSAISACQRVIQICTHILLNGLGAEVPASDINYYNIDDIRHSHDALADHYQITIGVPEMRTKKVVIFNSLTFARHEVVTFFVSTPFVEVTDFQGKRVKCQISPIFEYGSTMSLTKFQLSFIANVPAFGLVSYTVNALWENEIPKETIHSKVKIFNHYGEVQAPNGFDPEVSPSPSEFTLQNTRVTASFNNLGLLKALKVGKTTVPVHLDFAKYGVRYRPRSETSGGYLFLPDGDAVPIQIENVSVNVIEGPIMSSVTIQLPYVHHTATLYNTPGADSVGIEIQNVVDIEKTNNFELVMRLSTNINSSDTFYTDLNGYQVIKRKRFNKLPLQANYYPMPTMAYIEDKETRLSVLTSTPLGCSSLSPGQIEVMQDRRLNQDDNLGMGQGVLDNHPTRHVFRIVLEKRTHDCQATVENHPSGFPTLSSYVASQSLLNPMIRQLRVEDEDSISNGAYTSAVQEFGVDFSMPTLKTNVYIKGKNNIGFVIHRQFLDVCFSDSVLLQQFPLSQGMVNITGLLPVLNSHERIYKSTLSFTLVKNEVDGKGNLPMCPMEMQAFVILTKL</sequence>
<keyword evidence="10" id="KW-1133">Transmembrane helix</keyword>
<evidence type="ECO:0000313" key="20">
    <source>
        <dbReference type="Proteomes" id="UP001159042"/>
    </source>
</evidence>
<dbReference type="InterPro" id="IPR028995">
    <property type="entry name" value="Glyco_hydro_57/38_cen_sf"/>
</dbReference>
<dbReference type="FunFam" id="2.70.98.30:FF:000002">
    <property type="entry name" value="Alpha-mannosidase"/>
    <property type="match status" value="1"/>
</dbReference>
<evidence type="ECO:0000256" key="6">
    <source>
        <dbReference type="ARBA" id="ARBA00022723"/>
    </source>
</evidence>
<evidence type="ECO:0000256" key="13">
    <source>
        <dbReference type="ARBA" id="ARBA00023157"/>
    </source>
</evidence>
<feature type="domain" description="Glycoside hydrolase family 38 central" evidence="18">
    <location>
        <begin position="153"/>
        <end position="240"/>
    </location>
</feature>
<dbReference type="EMBL" id="JANEYG010000003">
    <property type="protein sequence ID" value="KAJ8924108.1"/>
    <property type="molecule type" value="Genomic_DNA"/>
</dbReference>
<dbReference type="InterPro" id="IPR011682">
    <property type="entry name" value="Glyco_hydro_38_C"/>
</dbReference>
<dbReference type="EC" id="3.2.1.-" evidence="17"/>
<evidence type="ECO:0000256" key="9">
    <source>
        <dbReference type="ARBA" id="ARBA00022968"/>
    </source>
</evidence>
<evidence type="ECO:0000256" key="14">
    <source>
        <dbReference type="ARBA" id="ARBA00023295"/>
    </source>
</evidence>
<evidence type="ECO:0000256" key="5">
    <source>
        <dbReference type="ARBA" id="ARBA00022692"/>
    </source>
</evidence>
<dbReference type="InterPro" id="IPR011330">
    <property type="entry name" value="Glyco_hydro/deAcase_b/a-brl"/>
</dbReference>
<keyword evidence="8 17" id="KW-0862">Zinc</keyword>
<comment type="caution">
    <text evidence="19">The sequence shown here is derived from an EMBL/GenBank/DDBJ whole genome shotgun (WGS) entry which is preliminary data.</text>
</comment>
<evidence type="ECO:0000256" key="2">
    <source>
        <dbReference type="ARBA" id="ARBA00004922"/>
    </source>
</evidence>
<evidence type="ECO:0000256" key="8">
    <source>
        <dbReference type="ARBA" id="ARBA00022833"/>
    </source>
</evidence>
<dbReference type="GO" id="GO:0030246">
    <property type="term" value="F:carbohydrate binding"/>
    <property type="evidence" value="ECO:0007669"/>
    <property type="project" value="InterPro"/>
</dbReference>
<dbReference type="FunFam" id="2.60.40.1180:FF:000019">
    <property type="entry name" value="Alpha-mannosidase 2"/>
    <property type="match status" value="1"/>
</dbReference>
<protein>
    <recommendedName>
        <fullName evidence="17">Alpha-mannosidase</fullName>
        <ecNumber evidence="17">3.2.1.-</ecNumber>
    </recommendedName>
</protein>
<name>A0AAV8WCS4_9CUCU</name>
<dbReference type="Gene3D" id="1.20.1270.50">
    <property type="entry name" value="Glycoside hydrolase family 38, central domain"/>
    <property type="match status" value="1"/>
</dbReference>
<proteinExistence type="inferred from homology"/>
<dbReference type="SUPFAM" id="SSF88713">
    <property type="entry name" value="Glycoside hydrolase/deacetylase"/>
    <property type="match status" value="1"/>
</dbReference>
<dbReference type="Proteomes" id="UP001159042">
    <property type="component" value="Unassembled WGS sequence"/>
</dbReference>
<keyword evidence="12" id="KW-0472">Membrane</keyword>
<keyword evidence="13" id="KW-1015">Disulfide bond</keyword>
<dbReference type="SMART" id="SM00872">
    <property type="entry name" value="Alpha-mann_mid"/>
    <property type="match status" value="1"/>
</dbReference>
<dbReference type="Gene3D" id="3.20.110.10">
    <property type="entry name" value="Glycoside hydrolase 38, N terminal domain"/>
    <property type="match status" value="1"/>
</dbReference>
<dbReference type="SUPFAM" id="SSF88688">
    <property type="entry name" value="Families 57/38 glycoside transferase middle domain"/>
    <property type="match status" value="1"/>
</dbReference>
<evidence type="ECO:0000256" key="11">
    <source>
        <dbReference type="ARBA" id="ARBA00023034"/>
    </source>
</evidence>
<gene>
    <name evidence="19" type="ORF">NQ315_006890</name>
</gene>
<comment type="similarity">
    <text evidence="3 17">Belongs to the glycosyl hydrolase 38 family.</text>
</comment>
<dbReference type="InterPro" id="IPR050843">
    <property type="entry name" value="Glycosyl_Hydrlase_38"/>
</dbReference>
<dbReference type="GO" id="GO:0006491">
    <property type="term" value="P:N-glycan processing"/>
    <property type="evidence" value="ECO:0007669"/>
    <property type="project" value="TreeGrafter"/>
</dbReference>
<evidence type="ECO:0000256" key="4">
    <source>
        <dbReference type="ARBA" id="ARBA00011748"/>
    </source>
</evidence>
<comment type="function">
    <text evidence="15">Catalyzes the first committed step in the biosynthesis of complex N-glycans. It controls conversion of high mannose to complex N-glycans; the final hydrolytic step in the N-glycan maturation pathway.</text>
</comment>
<dbReference type="GO" id="GO:0004572">
    <property type="term" value="F:mannosyl-oligosaccharide 1,3-1,6-alpha-mannosidase activity"/>
    <property type="evidence" value="ECO:0007669"/>
    <property type="project" value="UniProtKB-EC"/>
</dbReference>
<dbReference type="InterPro" id="IPR013780">
    <property type="entry name" value="Glyco_hydro_b"/>
</dbReference>
<evidence type="ECO:0000256" key="10">
    <source>
        <dbReference type="ARBA" id="ARBA00022989"/>
    </source>
</evidence>
<dbReference type="SUPFAM" id="SSF74650">
    <property type="entry name" value="Galactose mutarotase-like"/>
    <property type="match status" value="1"/>
</dbReference>
<evidence type="ECO:0000256" key="15">
    <source>
        <dbReference type="ARBA" id="ARBA00059516"/>
    </source>
</evidence>
<dbReference type="Pfam" id="PF09261">
    <property type="entry name" value="Alpha-mann_mid"/>
    <property type="match status" value="1"/>
</dbReference>
<comment type="catalytic activity">
    <reaction evidence="16">
        <text>N(4)-{beta-D-GlcNAc-(1-&gt;2)-alpha-D-Man-(1-&gt;3)-[alpha-D-Man-(1-&gt;3)-[alpha-D-Man-(1-&gt;6)]-alpha-D-Man-(1-&gt;6)]-beta-D-Man-(1-&gt;4)-beta-D-GlcNAc-(1-&gt;4)-beta-D-GlcNAc}-L-asparaginyl-[protein] + 2 H2O = 2 alpha-D-mannopyranose + an N(4)-{beta-D-GlcNAc-(1-&gt;2)-alpha-D-Man-(1-&gt;3)-[alpha-D-Man-(1-&gt;6)]-beta-D-Man-(1-&gt;4)-beta-D-GlcNAc-(1-&gt;4)-beta-D-GlcNAc}-L-asparaginyl-[protein]</text>
        <dbReference type="Rhea" id="RHEA:56052"/>
        <dbReference type="Rhea" id="RHEA-COMP:14368"/>
        <dbReference type="Rhea" id="RHEA-COMP:14369"/>
        <dbReference type="ChEBI" id="CHEBI:15377"/>
        <dbReference type="ChEBI" id="CHEBI:28729"/>
        <dbReference type="ChEBI" id="CHEBI:60615"/>
        <dbReference type="ChEBI" id="CHEBI:60625"/>
        <dbReference type="EC" id="3.2.1.114"/>
    </reaction>
</comment>
<evidence type="ECO:0000259" key="18">
    <source>
        <dbReference type="SMART" id="SM00872"/>
    </source>
</evidence>
<keyword evidence="20" id="KW-1185">Reference proteome</keyword>
<dbReference type="PANTHER" id="PTHR11607:SF3">
    <property type="entry name" value="LYSOSOMAL ALPHA-MANNOSIDASE"/>
    <property type="match status" value="1"/>
</dbReference>
<organism evidence="19 20">
    <name type="scientific">Exocentrus adspersus</name>
    <dbReference type="NCBI Taxonomy" id="1586481"/>
    <lineage>
        <taxon>Eukaryota</taxon>
        <taxon>Metazoa</taxon>
        <taxon>Ecdysozoa</taxon>
        <taxon>Arthropoda</taxon>
        <taxon>Hexapoda</taxon>
        <taxon>Insecta</taxon>
        <taxon>Pterygota</taxon>
        <taxon>Neoptera</taxon>
        <taxon>Endopterygota</taxon>
        <taxon>Coleoptera</taxon>
        <taxon>Polyphaga</taxon>
        <taxon>Cucujiformia</taxon>
        <taxon>Chrysomeloidea</taxon>
        <taxon>Cerambycidae</taxon>
        <taxon>Lamiinae</taxon>
        <taxon>Acanthocinini</taxon>
        <taxon>Exocentrus</taxon>
    </lineage>
</organism>
<evidence type="ECO:0000256" key="1">
    <source>
        <dbReference type="ARBA" id="ARBA00004323"/>
    </source>
</evidence>
<reference evidence="19 20" key="1">
    <citation type="journal article" date="2023" name="Insect Mol. Biol.">
        <title>Genome sequencing provides insights into the evolution of gene families encoding plant cell wall-degrading enzymes in longhorned beetles.</title>
        <authorList>
            <person name="Shin N.R."/>
            <person name="Okamura Y."/>
            <person name="Kirsch R."/>
            <person name="Pauchet Y."/>
        </authorList>
    </citation>
    <scope>NUCLEOTIDE SEQUENCE [LARGE SCALE GENOMIC DNA]</scope>
    <source>
        <strain evidence="19">EAD_L_NR</strain>
    </source>
</reference>
<dbReference type="GO" id="GO:0006013">
    <property type="term" value="P:mannose metabolic process"/>
    <property type="evidence" value="ECO:0007669"/>
    <property type="project" value="InterPro"/>
</dbReference>
<keyword evidence="6 17" id="KW-0479">Metal-binding</keyword>
<dbReference type="PANTHER" id="PTHR11607">
    <property type="entry name" value="ALPHA-MANNOSIDASE"/>
    <property type="match status" value="1"/>
</dbReference>
<dbReference type="GO" id="GO:0046872">
    <property type="term" value="F:metal ion binding"/>
    <property type="evidence" value="ECO:0007669"/>
    <property type="project" value="UniProtKB-KW"/>
</dbReference>
<dbReference type="InterPro" id="IPR027291">
    <property type="entry name" value="Glyco_hydro_38_N_sf"/>
</dbReference>